<sequence length="348" mass="38830">MIENHLYEYRQHSKGLIKCIAKGGYPKAAISAVLSPLQNGSEPVTTLKPTKHEFKTAFAERTIVFEGPFQVPNIKEGDELHFVCVGEQIRNGVREYLVTDGTKLSGDIRSRLLGATSVSPQAETATTTTTKTSTTTTTKTMKKKSKTKQRAQIENLTPPNITRTEGSKKWIHNQEEKFICQALTSSPDSPLKGLIFEGQTNVGQLKALKRQSQRRGDVYQVTTVFRYIVDRKDENRHVLCTVVHKDERSNVLTPSNRMESNRIAIEEVNFPPSSNSIGQSSIGLENISFTVLANPGPRSDQIHLLTCFDSECQDEKDFSFEELPTAKPLGNASENEEHLMDHHDAIST</sequence>
<feature type="region of interest" description="Disordered" evidence="1">
    <location>
        <begin position="325"/>
        <end position="348"/>
    </location>
</feature>
<keyword evidence="3" id="KW-1185">Reference proteome</keyword>
<dbReference type="Proteomes" id="UP000318571">
    <property type="component" value="Chromosome 9"/>
</dbReference>
<evidence type="ECO:0000313" key="2">
    <source>
        <dbReference type="EMBL" id="TRY70953.1"/>
    </source>
</evidence>
<feature type="compositionally biased region" description="Basic and acidic residues" evidence="1">
    <location>
        <begin position="335"/>
        <end position="348"/>
    </location>
</feature>
<evidence type="ECO:0000313" key="3">
    <source>
        <dbReference type="Proteomes" id="UP000318571"/>
    </source>
</evidence>
<organism evidence="2 3">
    <name type="scientific">Tigriopus californicus</name>
    <name type="common">Marine copepod</name>
    <dbReference type="NCBI Taxonomy" id="6832"/>
    <lineage>
        <taxon>Eukaryota</taxon>
        <taxon>Metazoa</taxon>
        <taxon>Ecdysozoa</taxon>
        <taxon>Arthropoda</taxon>
        <taxon>Crustacea</taxon>
        <taxon>Multicrustacea</taxon>
        <taxon>Hexanauplia</taxon>
        <taxon>Copepoda</taxon>
        <taxon>Harpacticoida</taxon>
        <taxon>Harpacticidae</taxon>
        <taxon>Tigriopus</taxon>
    </lineage>
</organism>
<gene>
    <name evidence="2" type="ORF">TCAL_16378</name>
</gene>
<feature type="compositionally biased region" description="Basic residues" evidence="1">
    <location>
        <begin position="140"/>
        <end position="149"/>
    </location>
</feature>
<proteinExistence type="predicted"/>
<evidence type="ECO:0000256" key="1">
    <source>
        <dbReference type="SAM" id="MobiDB-lite"/>
    </source>
</evidence>
<accession>A0A553NZU3</accession>
<protein>
    <submittedName>
        <fullName evidence="2">Uncharacterized protein</fullName>
    </submittedName>
</protein>
<dbReference type="EMBL" id="VCGU01000009">
    <property type="protein sequence ID" value="TRY70953.1"/>
    <property type="molecule type" value="Genomic_DNA"/>
</dbReference>
<feature type="region of interest" description="Disordered" evidence="1">
    <location>
        <begin position="118"/>
        <end position="152"/>
    </location>
</feature>
<name>A0A553NZU3_TIGCA</name>
<feature type="compositionally biased region" description="Low complexity" evidence="1">
    <location>
        <begin position="124"/>
        <end position="139"/>
    </location>
</feature>
<dbReference type="AlphaFoldDB" id="A0A553NZU3"/>
<comment type="caution">
    <text evidence="2">The sequence shown here is derived from an EMBL/GenBank/DDBJ whole genome shotgun (WGS) entry which is preliminary data.</text>
</comment>
<reference evidence="2 3" key="1">
    <citation type="journal article" date="2018" name="Nat. Ecol. Evol.">
        <title>Genomic signatures of mitonuclear coevolution across populations of Tigriopus californicus.</title>
        <authorList>
            <person name="Barreto F.S."/>
            <person name="Watson E.T."/>
            <person name="Lima T.G."/>
            <person name="Willett C.S."/>
            <person name="Edmands S."/>
            <person name="Li W."/>
            <person name="Burton R.S."/>
        </authorList>
    </citation>
    <scope>NUCLEOTIDE SEQUENCE [LARGE SCALE GENOMIC DNA]</scope>
    <source>
        <strain evidence="2 3">San Diego</strain>
    </source>
</reference>